<dbReference type="CDD" id="cd02929">
    <property type="entry name" value="TMADH_HD_FMN"/>
    <property type="match status" value="1"/>
</dbReference>
<comment type="cofactor">
    <cofactor evidence="2">
        <name>[4Fe-4S] cluster</name>
        <dbReference type="ChEBI" id="CHEBI:49883"/>
    </cofactor>
</comment>
<dbReference type="Gene3D" id="3.40.50.720">
    <property type="entry name" value="NAD(P)-binding Rossmann-like Domain"/>
    <property type="match status" value="1"/>
</dbReference>
<keyword evidence="13" id="KW-1185">Reference proteome</keyword>
<dbReference type="InterPro" id="IPR001155">
    <property type="entry name" value="OxRdtase_FMN_N"/>
</dbReference>
<dbReference type="PANTHER" id="PTHR42917">
    <property type="entry name" value="2,4-DIENOYL-COA REDUCTASE"/>
    <property type="match status" value="1"/>
</dbReference>
<keyword evidence="5" id="KW-0288">FMN</keyword>
<feature type="domain" description="FAD/NAD(P)-binding" evidence="11">
    <location>
        <begin position="390"/>
        <end position="638"/>
    </location>
</feature>
<dbReference type="Proteomes" id="UP001271769">
    <property type="component" value="Unassembled WGS sequence"/>
</dbReference>
<evidence type="ECO:0000256" key="4">
    <source>
        <dbReference type="ARBA" id="ARBA00022630"/>
    </source>
</evidence>
<evidence type="ECO:0000256" key="9">
    <source>
        <dbReference type="ARBA" id="ARBA00023014"/>
    </source>
</evidence>
<comment type="cofactor">
    <cofactor evidence="1">
        <name>FMN</name>
        <dbReference type="ChEBI" id="CHEBI:58210"/>
    </cofactor>
</comment>
<dbReference type="Gene3D" id="3.50.50.60">
    <property type="entry name" value="FAD/NAD(P)-binding domain"/>
    <property type="match status" value="1"/>
</dbReference>
<dbReference type="Gene3D" id="3.20.20.70">
    <property type="entry name" value="Aldolase class I"/>
    <property type="match status" value="1"/>
</dbReference>
<keyword evidence="7" id="KW-0560">Oxidoreductase</keyword>
<dbReference type="Pfam" id="PF00724">
    <property type="entry name" value="Oxidored_FMN"/>
    <property type="match status" value="1"/>
</dbReference>
<sequence>MARDPRYDILFEPVKIGPVTTKNRFYQVPHCNGQGYRDPSAVAKMRGNKAAGGWGVLCTEQAEIHHTSEITPFIELRLWDDRDIPQLQKMSDAIHAENALAGIELAYNGPNGSNLYTREVPLGPSHLPIATFYYDPVQARAMDLSDIKNLRRWHKNAAIRAKRAGFDIIYVYAAHGFSIIQHFLSRRFNTRSDEYGGSLENRMRLLREITEDTKDAVGDTAAVAVRIAVDELMGESGLHKAEIEDVIGRMAETPDLWDVTLSDWGNDSRTSRFTEEAAEEEFVRGIKKLTTRPVVGVGRFTSPDLMVRQVKSGILDLIGAARPSIADPFLPNKIDEGRIDDIRECIGCNICVSGDMTMSPSRCTQNPAMGEEWRKGWHPEFIRSRESEARVLVVGGGPAGLEAARALGQRGYEVALAEAGTELGGRVARECRLPTLSAWGRVRDWRVGQINKMPNVSVYLDSKLDADQVLEFGFDHIVVATGSSWRRDGVAHYHLAALPNAGMPTLTPDDLMAGTRPKGKHVVLFDDDHYYMGGICAELLVKAGHHVTFVTPAAEVSTWTRNTLEQDKIQAKLINMGVDVIVSHAVATAQAGGVELACTFTGRKKALTCDDLVLVASRLPQDQLYLDLKARETDWGDIKTVRGIGDCWAPSTIAAAVYAGRRYAEEFDAPDIGDAVPFKRELAELLP</sequence>
<dbReference type="SUPFAM" id="SSF51971">
    <property type="entry name" value="Nucleotide-binding domain"/>
    <property type="match status" value="1"/>
</dbReference>
<dbReference type="SUPFAM" id="SSF51905">
    <property type="entry name" value="FAD/NAD(P)-binding domain"/>
    <property type="match status" value="1"/>
</dbReference>
<dbReference type="RefSeq" id="WP_320501462.1">
    <property type="nucleotide sequence ID" value="NZ_JAXCLX010000002.1"/>
</dbReference>
<dbReference type="InterPro" id="IPR013785">
    <property type="entry name" value="Aldolase_TIM"/>
</dbReference>
<dbReference type="InterPro" id="IPR036188">
    <property type="entry name" value="FAD/NAD-bd_sf"/>
</dbReference>
<evidence type="ECO:0000259" key="10">
    <source>
        <dbReference type="Pfam" id="PF00724"/>
    </source>
</evidence>
<dbReference type="InterPro" id="IPR037348">
    <property type="entry name" value="TMADH/DMDH_FMN-bd"/>
</dbReference>
<dbReference type="PANTHER" id="PTHR42917:SF2">
    <property type="entry name" value="2,4-DIENOYL-COA REDUCTASE [(2E)-ENOYL-COA-PRODUCING]"/>
    <property type="match status" value="1"/>
</dbReference>
<evidence type="ECO:0000313" key="13">
    <source>
        <dbReference type="Proteomes" id="UP001271769"/>
    </source>
</evidence>
<evidence type="ECO:0000256" key="8">
    <source>
        <dbReference type="ARBA" id="ARBA00023004"/>
    </source>
</evidence>
<gene>
    <name evidence="12" type="ORF">SMD31_13715</name>
</gene>
<feature type="domain" description="NADH:flavin oxidoreductase/NADH oxidase N-terminal" evidence="10">
    <location>
        <begin position="10"/>
        <end position="340"/>
    </location>
</feature>
<evidence type="ECO:0000256" key="3">
    <source>
        <dbReference type="ARBA" id="ARBA00011048"/>
    </source>
</evidence>
<keyword evidence="9" id="KW-0411">Iron-sulfur</keyword>
<dbReference type="Pfam" id="PF07992">
    <property type="entry name" value="Pyr_redox_2"/>
    <property type="match status" value="1"/>
</dbReference>
<organism evidence="12 13">
    <name type="scientific">Dongia rigui</name>
    <dbReference type="NCBI Taxonomy" id="940149"/>
    <lineage>
        <taxon>Bacteria</taxon>
        <taxon>Pseudomonadati</taxon>
        <taxon>Pseudomonadota</taxon>
        <taxon>Alphaproteobacteria</taxon>
        <taxon>Rhodospirillales</taxon>
        <taxon>Dongiaceae</taxon>
        <taxon>Dongia</taxon>
    </lineage>
</organism>
<keyword evidence="4" id="KW-0285">Flavoprotein</keyword>
<accession>A0ABU5E0H8</accession>
<dbReference type="EMBL" id="JAXCLX010000002">
    <property type="protein sequence ID" value="MDY0872994.1"/>
    <property type="molecule type" value="Genomic_DNA"/>
</dbReference>
<reference evidence="12 13" key="1">
    <citation type="journal article" date="2013" name="Antonie Van Leeuwenhoek">
        <title>Dongia rigui sp. nov., isolated from freshwater of a large wetland in Korea.</title>
        <authorList>
            <person name="Baik K.S."/>
            <person name="Hwang Y.M."/>
            <person name="Choi J.S."/>
            <person name="Kwon J."/>
            <person name="Seong C.N."/>
        </authorList>
    </citation>
    <scope>NUCLEOTIDE SEQUENCE [LARGE SCALE GENOMIC DNA]</scope>
    <source>
        <strain evidence="12 13">04SU4-P</strain>
    </source>
</reference>
<evidence type="ECO:0000313" key="12">
    <source>
        <dbReference type="EMBL" id="MDY0872994.1"/>
    </source>
</evidence>
<evidence type="ECO:0000259" key="11">
    <source>
        <dbReference type="Pfam" id="PF07992"/>
    </source>
</evidence>
<evidence type="ECO:0000256" key="2">
    <source>
        <dbReference type="ARBA" id="ARBA00001966"/>
    </source>
</evidence>
<dbReference type="SUPFAM" id="SSF51395">
    <property type="entry name" value="FMN-linked oxidoreductases"/>
    <property type="match status" value="1"/>
</dbReference>
<evidence type="ECO:0000256" key="7">
    <source>
        <dbReference type="ARBA" id="ARBA00023002"/>
    </source>
</evidence>
<evidence type="ECO:0000256" key="5">
    <source>
        <dbReference type="ARBA" id="ARBA00022643"/>
    </source>
</evidence>
<comment type="caution">
    <text evidence="12">The sequence shown here is derived from an EMBL/GenBank/DDBJ whole genome shotgun (WGS) entry which is preliminary data.</text>
</comment>
<keyword evidence="8" id="KW-0408">Iron</keyword>
<proteinExistence type="inferred from homology"/>
<keyword evidence="6" id="KW-0479">Metal-binding</keyword>
<dbReference type="InterPro" id="IPR051793">
    <property type="entry name" value="NADH:flavin_oxidoreductase"/>
</dbReference>
<evidence type="ECO:0000256" key="6">
    <source>
        <dbReference type="ARBA" id="ARBA00022723"/>
    </source>
</evidence>
<comment type="similarity">
    <text evidence="3">In the N-terminal section; belongs to the NADH:flavin oxidoreductase/NADH oxidase family.</text>
</comment>
<dbReference type="PRINTS" id="PR00368">
    <property type="entry name" value="FADPNR"/>
</dbReference>
<evidence type="ECO:0000256" key="1">
    <source>
        <dbReference type="ARBA" id="ARBA00001917"/>
    </source>
</evidence>
<protein>
    <submittedName>
        <fullName evidence="12">FAD-dependent oxidoreductase</fullName>
    </submittedName>
</protein>
<name>A0ABU5E0H8_9PROT</name>
<dbReference type="InterPro" id="IPR023753">
    <property type="entry name" value="FAD/NAD-binding_dom"/>
</dbReference>